<comment type="caution">
    <text evidence="1">The sequence shown here is derived from an EMBL/GenBank/DDBJ whole genome shotgun (WGS) entry which is preliminary data.</text>
</comment>
<accession>A0AAE1ABM9</accession>
<dbReference type="Proteomes" id="UP001283361">
    <property type="component" value="Unassembled WGS sequence"/>
</dbReference>
<keyword evidence="2" id="KW-1185">Reference proteome</keyword>
<dbReference type="EMBL" id="JAWDGP010002181">
    <property type="protein sequence ID" value="KAK3784939.1"/>
    <property type="molecule type" value="Genomic_DNA"/>
</dbReference>
<sequence>MKASIKEDKAPGRIYRRGFVKLLNRLDSSDTGRRLSLRFDEEFCTMTVSDDRNSHSNGTERLVVQIVPNIAGRRARSANHCATQGFCMLVT</sequence>
<evidence type="ECO:0000313" key="2">
    <source>
        <dbReference type="Proteomes" id="UP001283361"/>
    </source>
</evidence>
<name>A0AAE1ABM9_9GAST</name>
<reference evidence="1" key="1">
    <citation type="journal article" date="2023" name="G3 (Bethesda)">
        <title>A reference genome for the long-term kleptoplast-retaining sea slug Elysia crispata morphotype clarki.</title>
        <authorList>
            <person name="Eastman K.E."/>
            <person name="Pendleton A.L."/>
            <person name="Shaikh M.A."/>
            <person name="Suttiyut T."/>
            <person name="Ogas R."/>
            <person name="Tomko P."/>
            <person name="Gavelis G."/>
            <person name="Widhalm J.R."/>
            <person name="Wisecaver J.H."/>
        </authorList>
    </citation>
    <scope>NUCLEOTIDE SEQUENCE</scope>
    <source>
        <strain evidence="1">ECLA1</strain>
    </source>
</reference>
<proteinExistence type="predicted"/>
<evidence type="ECO:0000313" key="1">
    <source>
        <dbReference type="EMBL" id="KAK3784939.1"/>
    </source>
</evidence>
<dbReference type="AlphaFoldDB" id="A0AAE1ABM9"/>
<organism evidence="1 2">
    <name type="scientific">Elysia crispata</name>
    <name type="common">lettuce slug</name>
    <dbReference type="NCBI Taxonomy" id="231223"/>
    <lineage>
        <taxon>Eukaryota</taxon>
        <taxon>Metazoa</taxon>
        <taxon>Spiralia</taxon>
        <taxon>Lophotrochozoa</taxon>
        <taxon>Mollusca</taxon>
        <taxon>Gastropoda</taxon>
        <taxon>Heterobranchia</taxon>
        <taxon>Euthyneura</taxon>
        <taxon>Panpulmonata</taxon>
        <taxon>Sacoglossa</taxon>
        <taxon>Placobranchoidea</taxon>
        <taxon>Plakobranchidae</taxon>
        <taxon>Elysia</taxon>
    </lineage>
</organism>
<gene>
    <name evidence="1" type="ORF">RRG08_012358</name>
</gene>
<protein>
    <submittedName>
        <fullName evidence="1">Uncharacterized protein</fullName>
    </submittedName>
</protein>